<dbReference type="PANTHER" id="PTHR43580:SF2">
    <property type="entry name" value="CYTOKINE-LIKE NUCLEAR FACTOR N-PAC"/>
    <property type="match status" value="1"/>
</dbReference>
<evidence type="ECO:0000313" key="3">
    <source>
        <dbReference type="EMBL" id="ABN69356.1"/>
    </source>
</evidence>
<evidence type="ECO:0000256" key="1">
    <source>
        <dbReference type="ARBA" id="ARBA00023002"/>
    </source>
</evidence>
<dbReference type="AlphaFoldDB" id="A3DL46"/>
<keyword evidence="4" id="KW-1185">Reference proteome</keyword>
<evidence type="ECO:0000313" key="4">
    <source>
        <dbReference type="Proteomes" id="UP000000254"/>
    </source>
</evidence>
<dbReference type="GO" id="GO:0016491">
    <property type="term" value="F:oxidoreductase activity"/>
    <property type="evidence" value="ECO:0007669"/>
    <property type="project" value="UniProtKB-KW"/>
</dbReference>
<gene>
    <name evidence="3" type="ordered locus">Smar_0243</name>
</gene>
<dbReference type="SUPFAM" id="SSF48179">
    <property type="entry name" value="6-phosphogluconate dehydrogenase C-terminal domain-like"/>
    <property type="match status" value="1"/>
</dbReference>
<dbReference type="SUPFAM" id="SSF51735">
    <property type="entry name" value="NAD(P)-binding Rossmann-fold domains"/>
    <property type="match status" value="1"/>
</dbReference>
<dbReference type="Proteomes" id="UP000000254">
    <property type="component" value="Chromosome"/>
</dbReference>
<dbReference type="InterPro" id="IPR008927">
    <property type="entry name" value="6-PGluconate_DH-like_C_sf"/>
</dbReference>
<protein>
    <submittedName>
        <fullName evidence="3">6-phosphogluconate dehydrogenase, NAD-binding</fullName>
    </submittedName>
</protein>
<dbReference type="InterPro" id="IPR015815">
    <property type="entry name" value="HIBADH-related"/>
</dbReference>
<organism evidence="3 4">
    <name type="scientific">Staphylothermus marinus (strain ATCC 43588 / DSM 3639 / JCM 9404 / F1)</name>
    <dbReference type="NCBI Taxonomy" id="399550"/>
    <lineage>
        <taxon>Archaea</taxon>
        <taxon>Thermoproteota</taxon>
        <taxon>Thermoprotei</taxon>
        <taxon>Desulfurococcales</taxon>
        <taxon>Desulfurococcaceae</taxon>
        <taxon>Staphylothermus</taxon>
    </lineage>
</organism>
<dbReference type="InterPro" id="IPR036291">
    <property type="entry name" value="NAD(P)-bd_dom_sf"/>
</dbReference>
<dbReference type="PIRSF" id="PIRSF000103">
    <property type="entry name" value="HIBADH"/>
    <property type="match status" value="1"/>
</dbReference>
<dbReference type="HOGENOM" id="CLU_035117_0_7_2"/>
<dbReference type="Gene3D" id="3.40.50.720">
    <property type="entry name" value="NAD(P)-binding Rossmann-like Domain"/>
    <property type="match status" value="1"/>
</dbReference>
<dbReference type="eggNOG" id="arCOG00247">
    <property type="taxonomic scope" value="Archaea"/>
</dbReference>
<dbReference type="STRING" id="399550.Smar_0243"/>
<name>A3DL46_STAMF</name>
<dbReference type="InterPro" id="IPR006115">
    <property type="entry name" value="6PGDH_NADP-bd"/>
</dbReference>
<dbReference type="InterPro" id="IPR051265">
    <property type="entry name" value="HIBADH-related_NP60_sf"/>
</dbReference>
<keyword evidence="1" id="KW-0560">Oxidoreductase</keyword>
<dbReference type="RefSeq" id="WP_011838547.1">
    <property type="nucleotide sequence ID" value="NC_009033.1"/>
</dbReference>
<reference evidence="4" key="1">
    <citation type="journal article" date="2009" name="BMC Genomics">
        <title>The complete genome sequence of Staphylothermus marinus reveals differences in sulfur metabolism among heterotrophic Crenarchaeota.</title>
        <authorList>
            <person name="Anderson I.J."/>
            <person name="Dharmarajan L."/>
            <person name="Rodriguez J."/>
            <person name="Hooper S."/>
            <person name="Porat I."/>
            <person name="Ulrich L.E."/>
            <person name="Elkins J.G."/>
            <person name="Mavromatis K."/>
            <person name="Sun H."/>
            <person name="Land M."/>
            <person name="Lapidus A."/>
            <person name="Lucas S."/>
            <person name="Barry K."/>
            <person name="Huber H."/>
            <person name="Zhulin I.B."/>
            <person name="Whitman W.B."/>
            <person name="Mukhopadhyay B."/>
            <person name="Woese C."/>
            <person name="Bristow J."/>
            <person name="Kyrpides N."/>
        </authorList>
    </citation>
    <scope>NUCLEOTIDE SEQUENCE [LARGE SCALE GENOMIC DNA]</scope>
    <source>
        <strain evidence="4">ATCC 43588 / DSM 3639 / JCM 9404 / F1</strain>
    </source>
</reference>
<dbReference type="PANTHER" id="PTHR43580">
    <property type="entry name" value="OXIDOREDUCTASE GLYR1-RELATED"/>
    <property type="match status" value="1"/>
</dbReference>
<sequence length="288" mass="31887">MKAGIIGTGLMGSALAKCLSSKGIDLLVYNRTRSKAEKLCQEVKCEVVDSPKDMDVADYIVIFVFDDEALDNVVFGNNGLAYMNNKEAFILNSSTVTPQISAIINKRLSSLGFKHYYEAPVYGSVDEASSCTLVSMIAGSQKDLDSVVQFVENYSVETIYVGEIPKAMALKLSLNNIGLSLPPIIAESLAILESYDIDLEKFLHVSEKLWFGRLVKRYIERMKNTGKIRFTVKGAAKDYRLISTTLSINEYPSILSSALKNFYTSAIHRYGGADYPKAANWILKKPLD</sequence>
<accession>A3DL46</accession>
<reference evidence="3 4" key="2">
    <citation type="journal article" date="2009" name="Stand. Genomic Sci.">
        <title>Complete genome sequence of Staphylothermus marinus Stetter and Fiala 1986 type strain F1.</title>
        <authorList>
            <person name="Anderson I.J."/>
            <person name="Sun H."/>
            <person name="Lapidus A."/>
            <person name="Copeland A."/>
            <person name="Glavina Del Rio T."/>
            <person name="Tice H."/>
            <person name="Dalin E."/>
            <person name="Lucas S."/>
            <person name="Barry K."/>
            <person name="Land M."/>
            <person name="Richardson P."/>
            <person name="Huber H."/>
            <person name="Kyrpides N.C."/>
        </authorList>
    </citation>
    <scope>NUCLEOTIDE SEQUENCE [LARGE SCALE GENOMIC DNA]</scope>
    <source>
        <strain evidence="4">ATCC 43588 / DSM 3639 / JCM 9404 / F1</strain>
    </source>
</reference>
<dbReference type="Gene3D" id="1.10.1040.10">
    <property type="entry name" value="N-(1-d-carboxylethyl)-l-norvaline Dehydrogenase, domain 2"/>
    <property type="match status" value="1"/>
</dbReference>
<dbReference type="EMBL" id="CP000575">
    <property type="protein sequence ID" value="ABN69356.1"/>
    <property type="molecule type" value="Genomic_DNA"/>
</dbReference>
<proteinExistence type="predicted"/>
<evidence type="ECO:0000259" key="2">
    <source>
        <dbReference type="Pfam" id="PF03446"/>
    </source>
</evidence>
<dbReference type="GeneID" id="4906488"/>
<dbReference type="OrthoDB" id="23890at2157"/>
<dbReference type="InterPro" id="IPR013328">
    <property type="entry name" value="6PGD_dom2"/>
</dbReference>
<dbReference type="Pfam" id="PF03446">
    <property type="entry name" value="NAD_binding_2"/>
    <property type="match status" value="1"/>
</dbReference>
<dbReference type="GO" id="GO:0050661">
    <property type="term" value="F:NADP binding"/>
    <property type="evidence" value="ECO:0007669"/>
    <property type="project" value="InterPro"/>
</dbReference>
<dbReference type="KEGG" id="smr:Smar_0243"/>
<feature type="domain" description="6-phosphogluconate dehydrogenase NADP-binding" evidence="2">
    <location>
        <begin position="3"/>
        <end position="162"/>
    </location>
</feature>